<feature type="transmembrane region" description="Helical" evidence="6">
    <location>
        <begin position="136"/>
        <end position="166"/>
    </location>
</feature>
<keyword evidence="5 6" id="KW-0472">Membrane</keyword>
<evidence type="ECO:0000313" key="8">
    <source>
        <dbReference type="EMBL" id="PIW15722.1"/>
    </source>
</evidence>
<dbReference type="AlphaFoldDB" id="A0A2M7G1U4"/>
<comment type="caution">
    <text evidence="8">The sequence shown here is derived from an EMBL/GenBank/DDBJ whole genome shotgun (WGS) entry which is preliminary data.</text>
</comment>
<dbReference type="InterPro" id="IPR051790">
    <property type="entry name" value="Cytochrome_c-biogenesis_DsbD"/>
</dbReference>
<evidence type="ECO:0000313" key="9">
    <source>
        <dbReference type="Proteomes" id="UP000231019"/>
    </source>
</evidence>
<evidence type="ECO:0000256" key="5">
    <source>
        <dbReference type="ARBA" id="ARBA00023136"/>
    </source>
</evidence>
<keyword evidence="4 6" id="KW-1133">Transmembrane helix</keyword>
<evidence type="ECO:0000256" key="2">
    <source>
        <dbReference type="ARBA" id="ARBA00006143"/>
    </source>
</evidence>
<dbReference type="Gene3D" id="1.20.140.150">
    <property type="match status" value="1"/>
</dbReference>
<feature type="transmembrane region" description="Helical" evidence="6">
    <location>
        <begin position="101"/>
        <end position="124"/>
    </location>
</feature>
<reference evidence="8 9" key="1">
    <citation type="submission" date="2017-09" db="EMBL/GenBank/DDBJ databases">
        <title>Depth-based differentiation of microbial function through sediment-hosted aquifers and enrichment of novel symbionts in the deep terrestrial subsurface.</title>
        <authorList>
            <person name="Probst A.J."/>
            <person name="Ladd B."/>
            <person name="Jarett J.K."/>
            <person name="Geller-Mcgrath D.E."/>
            <person name="Sieber C.M."/>
            <person name="Emerson J.B."/>
            <person name="Anantharaman K."/>
            <person name="Thomas B.C."/>
            <person name="Malmstrom R."/>
            <person name="Stieglmeier M."/>
            <person name="Klingl A."/>
            <person name="Woyke T."/>
            <person name="Ryan C.M."/>
            <person name="Banfield J.F."/>
        </authorList>
    </citation>
    <scope>NUCLEOTIDE SEQUENCE [LARGE SCALE GENOMIC DNA]</scope>
    <source>
        <strain evidence="8">CG17_big_fil_post_rev_8_21_14_2_50_48_46</strain>
    </source>
</reference>
<evidence type="ECO:0000256" key="1">
    <source>
        <dbReference type="ARBA" id="ARBA00004141"/>
    </source>
</evidence>
<accession>A0A2M7G1U4</accession>
<comment type="subcellular location">
    <subcellularLocation>
        <location evidence="1">Membrane</location>
        <topology evidence="1">Multi-pass membrane protein</topology>
    </subcellularLocation>
</comment>
<dbReference type="Pfam" id="PF02683">
    <property type="entry name" value="DsbD_TM"/>
    <property type="match status" value="1"/>
</dbReference>
<dbReference type="GO" id="GO:0017004">
    <property type="term" value="P:cytochrome complex assembly"/>
    <property type="evidence" value="ECO:0007669"/>
    <property type="project" value="InterPro"/>
</dbReference>
<feature type="domain" description="Cytochrome C biogenesis protein transmembrane" evidence="7">
    <location>
        <begin position="11"/>
        <end position="232"/>
    </location>
</feature>
<dbReference type="InterPro" id="IPR003834">
    <property type="entry name" value="Cyt_c_assmbl_TM_dom"/>
</dbReference>
<evidence type="ECO:0000256" key="6">
    <source>
        <dbReference type="SAM" id="Phobius"/>
    </source>
</evidence>
<proteinExistence type="inferred from homology"/>
<comment type="similarity">
    <text evidence="2">Belongs to the DsbD family.</text>
</comment>
<feature type="transmembrane region" description="Helical" evidence="6">
    <location>
        <begin position="62"/>
        <end position="81"/>
    </location>
</feature>
<feature type="transmembrane region" description="Helical" evidence="6">
    <location>
        <begin position="178"/>
        <end position="202"/>
    </location>
</feature>
<sequence>MDPFARSVDIWTALGAGVFSFISPCILPIIPSYMFFISGTSAGALQAEEMEINEKKRQQRQIIFSSLFFILGFSLVFVALGATATSLGGLLKTHQDLLRKIGGIVIIVLGLHMMGVIQIKALLYEKRMHLKARPPGYFGAFLVGLSFALGWTPCIGPILGAILAIASTKNSVGEGIGLLAMYSLGLAIPFFVTALMMDQIFVHFRKLQKHMQKISIASGVFLILIGILIFTNFLQTLSNMLQGALILPLA</sequence>
<protein>
    <submittedName>
        <fullName evidence="8">Cytochrome C biogenesis protein</fullName>
    </submittedName>
</protein>
<evidence type="ECO:0000256" key="3">
    <source>
        <dbReference type="ARBA" id="ARBA00022692"/>
    </source>
</evidence>
<dbReference type="PANTHER" id="PTHR31272:SF4">
    <property type="entry name" value="CYTOCHROME C-TYPE BIOGENESIS PROTEIN HI_1454-RELATED"/>
    <property type="match status" value="1"/>
</dbReference>
<evidence type="ECO:0000259" key="7">
    <source>
        <dbReference type="Pfam" id="PF02683"/>
    </source>
</evidence>
<keyword evidence="3 6" id="KW-0812">Transmembrane</keyword>
<evidence type="ECO:0000256" key="4">
    <source>
        <dbReference type="ARBA" id="ARBA00022989"/>
    </source>
</evidence>
<organism evidence="8 9">
    <name type="scientific">bacterium (Candidatus Blackallbacteria) CG17_big_fil_post_rev_8_21_14_2_50_48_46</name>
    <dbReference type="NCBI Taxonomy" id="2014261"/>
    <lineage>
        <taxon>Bacteria</taxon>
        <taxon>Candidatus Blackallbacteria</taxon>
    </lineage>
</organism>
<gene>
    <name evidence="8" type="ORF">COW36_16085</name>
</gene>
<dbReference type="Proteomes" id="UP000231019">
    <property type="component" value="Unassembled WGS sequence"/>
</dbReference>
<feature type="transmembrane region" description="Helical" evidence="6">
    <location>
        <begin position="214"/>
        <end position="234"/>
    </location>
</feature>
<feature type="transmembrane region" description="Helical" evidence="6">
    <location>
        <begin position="12"/>
        <end position="36"/>
    </location>
</feature>
<dbReference type="GO" id="GO:0016020">
    <property type="term" value="C:membrane"/>
    <property type="evidence" value="ECO:0007669"/>
    <property type="project" value="UniProtKB-SubCell"/>
</dbReference>
<dbReference type="EMBL" id="PFFQ01000046">
    <property type="protein sequence ID" value="PIW15722.1"/>
    <property type="molecule type" value="Genomic_DNA"/>
</dbReference>
<dbReference type="PANTHER" id="PTHR31272">
    <property type="entry name" value="CYTOCHROME C-TYPE BIOGENESIS PROTEIN HI_1454-RELATED"/>
    <property type="match status" value="1"/>
</dbReference>
<name>A0A2M7G1U4_9BACT</name>